<keyword evidence="6" id="KW-0418">Kinase</keyword>
<dbReference type="EC" id="2.7.13.3" evidence="2"/>
<keyword evidence="3" id="KW-0597">Phosphoprotein</keyword>
<gene>
    <name evidence="10" type="ORF">LXM24_06435</name>
</gene>
<sequence>MTIKTILLLSIFFFLITCAVAQPTNEKVGITREPLYHLYPYLKQLKMVKDDTLKVNLLLRVGAIYFRNESPGSIDSALAFARSAISLSKSLGYGKGYNNATYLVFVSHLKKKDYAAAKRMFNDVYGEMKVCLIATFAESHLDNRDAKPEELRKAYPYLKTADSLSTQLKSRQWMTEVSIAGGKYHFRLGEMTLGTKCFYRVIQHYQQIDDKAGLAHWWDELGRNLPDSDSTYALAIYSYSQAIKLYKEIGDFKTAGDCESYIAYVHSHHSRPDLTERFYLTALKTFESSHITKRLPGAYHNLSEFYKKQGNMDKALRYALLDLKASNVMGDSTQIDRSYVAAGSLYYSLGDLKSSIKYFKLSLSKAYADADVYTTLRYLTDAQIRLGNAEEALQFLRSFLKSKHVPKLAQSRQQVAAMFGDCFAALQDFRLAERYYLEMIRLNGEVEYSEKYATKKSWTPAGAEAFLTIGRFYVERAEFGQADRYIKNALASNRLTPEFEIESRLLLFKVDSAAGNYLASIGHYQRYVFLKDSIAKSTKDIEFSILKANFRTAQKEKDFKILQKEATLQKQKLELSARTEKFTYAGLVALLCLLGLLYNRYRLKQNKNLQLEEQQKTINIKNSSLIRLVNEKEWLLREVHHRVKNNLQIVISLLNSQSAYLKEDVAVNAILESRHRIQAMSMLHQRIYQSQNMSGIAMPSYVHELVHYLDDSFNLGKRIIFNVSVEDIQLDLVQAVPVGLILNEGITNALKYAFPDQREGEIKVSLEKTPEESLLLSIADDGIGFQQDFNIGEIKSFGLKLIKGLTEDLEGDFTIKGTPGTTLLIEFDYKLFMGSHQEALQEIAI</sequence>
<dbReference type="Pfam" id="PF13181">
    <property type="entry name" value="TPR_8"/>
    <property type="match status" value="2"/>
</dbReference>
<comment type="catalytic activity">
    <reaction evidence="1">
        <text>ATP + protein L-histidine = ADP + protein N-phospho-L-histidine.</text>
        <dbReference type="EC" id="2.7.13.3"/>
    </reaction>
</comment>
<organism evidence="10 11">
    <name type="scientific">Dyadobacter fanqingshengii</name>
    <dbReference type="NCBI Taxonomy" id="2906443"/>
    <lineage>
        <taxon>Bacteria</taxon>
        <taxon>Pseudomonadati</taxon>
        <taxon>Bacteroidota</taxon>
        <taxon>Cytophagia</taxon>
        <taxon>Cytophagales</taxon>
        <taxon>Spirosomataceae</taxon>
        <taxon>Dyadobacter</taxon>
    </lineage>
</organism>
<evidence type="ECO:0000256" key="8">
    <source>
        <dbReference type="SAM" id="SignalP"/>
    </source>
</evidence>
<protein>
    <recommendedName>
        <fullName evidence="2">histidine kinase</fullName>
        <ecNumber evidence="2">2.7.13.3</ecNumber>
    </recommendedName>
</protein>
<dbReference type="Gene3D" id="3.30.565.10">
    <property type="entry name" value="Histidine kinase-like ATPase, C-terminal domain"/>
    <property type="match status" value="1"/>
</dbReference>
<dbReference type="AlphaFoldDB" id="A0A9X1P9D9"/>
<dbReference type="Gene3D" id="3.30.450.20">
    <property type="entry name" value="PAS domain"/>
    <property type="match status" value="1"/>
</dbReference>
<evidence type="ECO:0000256" key="1">
    <source>
        <dbReference type="ARBA" id="ARBA00000085"/>
    </source>
</evidence>
<reference evidence="10" key="1">
    <citation type="submission" date="2021-12" db="EMBL/GenBank/DDBJ databases">
        <title>Novel species in genus Dyadobacter.</title>
        <authorList>
            <person name="Ma C."/>
        </authorList>
    </citation>
    <scope>NUCLEOTIDE SEQUENCE</scope>
    <source>
        <strain evidence="10">CY399</strain>
    </source>
</reference>
<evidence type="ECO:0000256" key="4">
    <source>
        <dbReference type="ARBA" id="ARBA00022679"/>
    </source>
</evidence>
<dbReference type="GO" id="GO:0004673">
    <property type="term" value="F:protein histidine kinase activity"/>
    <property type="evidence" value="ECO:0007669"/>
    <property type="project" value="UniProtKB-EC"/>
</dbReference>
<dbReference type="SUPFAM" id="SSF48452">
    <property type="entry name" value="TPR-like"/>
    <property type="match status" value="3"/>
</dbReference>
<dbReference type="Proteomes" id="UP001139700">
    <property type="component" value="Unassembled WGS sequence"/>
</dbReference>
<keyword evidence="5" id="KW-0547">Nucleotide-binding</keyword>
<name>A0A9X1P9D9_9BACT</name>
<keyword evidence="8" id="KW-0732">Signal</keyword>
<dbReference type="PANTHER" id="PTHR41523">
    <property type="entry name" value="TWO-COMPONENT SYSTEM SENSOR PROTEIN"/>
    <property type="match status" value="1"/>
</dbReference>
<dbReference type="GO" id="GO:0005524">
    <property type="term" value="F:ATP binding"/>
    <property type="evidence" value="ECO:0007669"/>
    <property type="project" value="UniProtKB-KW"/>
</dbReference>
<dbReference type="InterPro" id="IPR011990">
    <property type="entry name" value="TPR-like_helical_dom_sf"/>
</dbReference>
<evidence type="ECO:0000256" key="6">
    <source>
        <dbReference type="ARBA" id="ARBA00022777"/>
    </source>
</evidence>
<dbReference type="RefSeq" id="WP_234612158.1">
    <property type="nucleotide sequence ID" value="NZ_CP098806.1"/>
</dbReference>
<keyword evidence="7" id="KW-0067">ATP-binding</keyword>
<dbReference type="Gene3D" id="1.25.40.10">
    <property type="entry name" value="Tetratricopeptide repeat domain"/>
    <property type="match status" value="2"/>
</dbReference>
<dbReference type="PANTHER" id="PTHR41523:SF8">
    <property type="entry name" value="ETHYLENE RESPONSE SENSOR PROTEIN"/>
    <property type="match status" value="1"/>
</dbReference>
<comment type="caution">
    <text evidence="10">The sequence shown here is derived from an EMBL/GenBank/DDBJ whole genome shotgun (WGS) entry which is preliminary data.</text>
</comment>
<dbReference type="SUPFAM" id="SSF55874">
    <property type="entry name" value="ATPase domain of HSP90 chaperone/DNA topoisomerase II/histidine kinase"/>
    <property type="match status" value="1"/>
</dbReference>
<evidence type="ECO:0000256" key="2">
    <source>
        <dbReference type="ARBA" id="ARBA00012438"/>
    </source>
</evidence>
<keyword evidence="11" id="KW-1185">Reference proteome</keyword>
<accession>A0A9X1P9D9</accession>
<dbReference type="Pfam" id="PF02518">
    <property type="entry name" value="HATPase_c"/>
    <property type="match status" value="1"/>
</dbReference>
<dbReference type="EMBL" id="JAJTTA010000002">
    <property type="protein sequence ID" value="MCF0039718.1"/>
    <property type="molecule type" value="Genomic_DNA"/>
</dbReference>
<feature type="signal peptide" evidence="8">
    <location>
        <begin position="1"/>
        <end position="21"/>
    </location>
</feature>
<proteinExistence type="predicted"/>
<dbReference type="InterPro" id="IPR011495">
    <property type="entry name" value="Sig_transdc_His_kin_sub2_dim/P"/>
</dbReference>
<dbReference type="SMART" id="SM00387">
    <property type="entry name" value="HATPase_c"/>
    <property type="match status" value="1"/>
</dbReference>
<dbReference type="InterPro" id="IPR036890">
    <property type="entry name" value="HATPase_C_sf"/>
</dbReference>
<evidence type="ECO:0000313" key="11">
    <source>
        <dbReference type="Proteomes" id="UP001139700"/>
    </source>
</evidence>
<evidence type="ECO:0000256" key="3">
    <source>
        <dbReference type="ARBA" id="ARBA00022553"/>
    </source>
</evidence>
<feature type="chain" id="PRO_5040767454" description="histidine kinase" evidence="8">
    <location>
        <begin position="22"/>
        <end position="845"/>
    </location>
</feature>
<evidence type="ECO:0000256" key="7">
    <source>
        <dbReference type="ARBA" id="ARBA00022840"/>
    </source>
</evidence>
<dbReference type="InterPro" id="IPR003594">
    <property type="entry name" value="HATPase_dom"/>
</dbReference>
<evidence type="ECO:0000259" key="9">
    <source>
        <dbReference type="SMART" id="SM00387"/>
    </source>
</evidence>
<keyword evidence="4" id="KW-0808">Transferase</keyword>
<dbReference type="Pfam" id="PF07568">
    <property type="entry name" value="HisKA_2"/>
    <property type="match status" value="1"/>
</dbReference>
<evidence type="ECO:0000313" key="10">
    <source>
        <dbReference type="EMBL" id="MCF0039718.1"/>
    </source>
</evidence>
<dbReference type="InterPro" id="IPR019734">
    <property type="entry name" value="TPR_rpt"/>
</dbReference>
<feature type="domain" description="Histidine kinase/HSP90-like ATPase" evidence="9">
    <location>
        <begin position="733"/>
        <end position="831"/>
    </location>
</feature>
<evidence type="ECO:0000256" key="5">
    <source>
        <dbReference type="ARBA" id="ARBA00022741"/>
    </source>
</evidence>